<organism evidence="1 2">
    <name type="scientific">Diversispora epigaea</name>
    <dbReference type="NCBI Taxonomy" id="1348612"/>
    <lineage>
        <taxon>Eukaryota</taxon>
        <taxon>Fungi</taxon>
        <taxon>Fungi incertae sedis</taxon>
        <taxon>Mucoromycota</taxon>
        <taxon>Glomeromycotina</taxon>
        <taxon>Glomeromycetes</taxon>
        <taxon>Diversisporales</taxon>
        <taxon>Diversisporaceae</taxon>
        <taxon>Diversispora</taxon>
    </lineage>
</organism>
<dbReference type="Gene3D" id="2.60.120.200">
    <property type="match status" value="1"/>
</dbReference>
<evidence type="ECO:0000313" key="2">
    <source>
        <dbReference type="Proteomes" id="UP000266861"/>
    </source>
</evidence>
<reference evidence="1 2" key="1">
    <citation type="submission" date="2018-08" db="EMBL/GenBank/DDBJ databases">
        <title>Genome and evolution of the arbuscular mycorrhizal fungus Diversispora epigaea (formerly Glomus versiforme) and its bacterial endosymbionts.</title>
        <authorList>
            <person name="Sun X."/>
            <person name="Fei Z."/>
            <person name="Harrison M."/>
        </authorList>
    </citation>
    <scope>NUCLEOTIDE SEQUENCE [LARGE SCALE GENOMIC DNA]</scope>
    <source>
        <strain evidence="1 2">IT104</strain>
    </source>
</reference>
<gene>
    <name evidence="1" type="ORF">Glove_374g60</name>
</gene>
<proteinExistence type="predicted"/>
<keyword evidence="2" id="KW-1185">Reference proteome</keyword>
<dbReference type="Proteomes" id="UP000266861">
    <property type="component" value="Unassembled WGS sequence"/>
</dbReference>
<dbReference type="Pfam" id="PF13385">
    <property type="entry name" value="Laminin_G_3"/>
    <property type="match status" value="1"/>
</dbReference>
<dbReference type="AlphaFoldDB" id="A0A397H5I1"/>
<dbReference type="OrthoDB" id="2324354at2759"/>
<dbReference type="EMBL" id="PQFF01000337">
    <property type="protein sequence ID" value="RHZ58331.1"/>
    <property type="molecule type" value="Genomic_DNA"/>
</dbReference>
<evidence type="ECO:0008006" key="3">
    <source>
        <dbReference type="Google" id="ProtNLM"/>
    </source>
</evidence>
<accession>A0A397H5I1</accession>
<dbReference type="InterPro" id="IPR013320">
    <property type="entry name" value="ConA-like_dom_sf"/>
</dbReference>
<comment type="caution">
    <text evidence="1">The sequence shown here is derived from an EMBL/GenBank/DDBJ whole genome shotgun (WGS) entry which is preliminary data.</text>
</comment>
<dbReference type="SUPFAM" id="SSF49899">
    <property type="entry name" value="Concanavalin A-like lectins/glucanases"/>
    <property type="match status" value="1"/>
</dbReference>
<sequence>MESKMIFSGPLDFPVNKKVVQHYELPPVRNELSITLRLKIDSHNSVKYPTIFHKGVTNEIRNPALFLSPSTSAPIPVCSTNTNMNLCLTVGTGLETNKWYHIGYTLSEPNKRMDFYIDGSWAGSKSIEQVQTQIIMFNQDPLYIGYSFVNGDFKGKIGNFRYYNWCLSANEIAENFVDTCQ</sequence>
<evidence type="ECO:0000313" key="1">
    <source>
        <dbReference type="EMBL" id="RHZ58331.1"/>
    </source>
</evidence>
<protein>
    <recommendedName>
        <fullName evidence="3">Concanavalin A-like lectin/glucanase domain-containing protein</fullName>
    </recommendedName>
</protein>
<name>A0A397H5I1_9GLOM</name>